<dbReference type="Gene3D" id="3.30.420.40">
    <property type="match status" value="1"/>
</dbReference>
<evidence type="ECO:0000259" key="1">
    <source>
        <dbReference type="Pfam" id="PF00814"/>
    </source>
</evidence>
<proteinExistence type="predicted"/>
<dbReference type="Pfam" id="PF00814">
    <property type="entry name" value="TsaD"/>
    <property type="match status" value="1"/>
</dbReference>
<dbReference type="SUPFAM" id="SSF53067">
    <property type="entry name" value="Actin-like ATPase domain"/>
    <property type="match status" value="1"/>
</dbReference>
<sequence length="203" mass="23376">MISIFVGNLSSYPSVLLSDNYRKEYYIKSFIKYSHQENIILLLDSLLKLKGATSDEVDELIIFEGPGLFTSLRIGYALAKAFYLKKPEYRLYTIKSLDALAITKGPDKGCYIPCLPAQKGEIFYAIYENGKQVSEIKIDNLENLKNYHCNCTIEYFPDFPDADVLYEAFIQLKDHLKPVNPIEAEPFYVRLPDAYTKIRKNLE</sequence>
<dbReference type="AlphaFoldDB" id="A0A7V3NTG6"/>
<comment type="caution">
    <text evidence="2">The sequence shown here is derived from an EMBL/GenBank/DDBJ whole genome shotgun (WGS) entry which is preliminary data.</text>
</comment>
<accession>A0A7V3NTG6</accession>
<evidence type="ECO:0000313" key="2">
    <source>
        <dbReference type="EMBL" id="HGB35530.1"/>
    </source>
</evidence>
<dbReference type="EMBL" id="DTGD01000054">
    <property type="protein sequence ID" value="HGB35530.1"/>
    <property type="molecule type" value="Genomic_DNA"/>
</dbReference>
<protein>
    <submittedName>
        <fullName evidence="2">tRNA threonylcarbamoyladenosine biosynthesis protein TsaB</fullName>
    </submittedName>
</protein>
<dbReference type="InterPro" id="IPR000905">
    <property type="entry name" value="Gcp-like_dom"/>
</dbReference>
<feature type="domain" description="Gcp-like" evidence="1">
    <location>
        <begin position="34"/>
        <end position="137"/>
    </location>
</feature>
<dbReference type="InterPro" id="IPR043129">
    <property type="entry name" value="ATPase_NBD"/>
</dbReference>
<gene>
    <name evidence="2" type="ORF">ENV38_01320</name>
</gene>
<reference evidence="2" key="1">
    <citation type="journal article" date="2020" name="mSystems">
        <title>Genome- and Community-Level Interaction Insights into Carbon Utilization and Element Cycling Functions of Hydrothermarchaeota in Hydrothermal Sediment.</title>
        <authorList>
            <person name="Zhou Z."/>
            <person name="Liu Y."/>
            <person name="Xu W."/>
            <person name="Pan J."/>
            <person name="Luo Z.H."/>
            <person name="Li M."/>
        </authorList>
    </citation>
    <scope>NUCLEOTIDE SEQUENCE [LARGE SCALE GENOMIC DNA]</scope>
    <source>
        <strain evidence="2">SpSt-754</strain>
    </source>
</reference>
<name>A0A7V3NTG6_UNCW3</name>
<dbReference type="Gene3D" id="3.30.420.200">
    <property type="match status" value="1"/>
</dbReference>
<organism evidence="2">
    <name type="scientific">candidate division WOR-3 bacterium</name>
    <dbReference type="NCBI Taxonomy" id="2052148"/>
    <lineage>
        <taxon>Bacteria</taxon>
        <taxon>Bacteria division WOR-3</taxon>
    </lineage>
</organism>